<dbReference type="PROSITE" id="PS50262">
    <property type="entry name" value="G_PROTEIN_RECEP_F1_2"/>
    <property type="match status" value="1"/>
</dbReference>
<dbReference type="SUPFAM" id="SSF81321">
    <property type="entry name" value="Family A G protein-coupled receptor-like"/>
    <property type="match status" value="1"/>
</dbReference>
<keyword evidence="6 9" id="KW-0472">Membrane</keyword>
<dbReference type="PANTHER" id="PTHR24229">
    <property type="entry name" value="NEUROPEPTIDES RECEPTOR"/>
    <property type="match status" value="1"/>
</dbReference>
<dbReference type="InterPro" id="IPR000276">
    <property type="entry name" value="GPCR_Rhodpsn"/>
</dbReference>
<evidence type="ECO:0000256" key="2">
    <source>
        <dbReference type="ARBA" id="ARBA00022475"/>
    </source>
</evidence>
<feature type="domain" description="G-protein coupled receptors family 1 profile" evidence="10">
    <location>
        <begin position="39"/>
        <end position="212"/>
    </location>
</feature>
<dbReference type="GO" id="GO:0042277">
    <property type="term" value="F:peptide binding"/>
    <property type="evidence" value="ECO:0007669"/>
    <property type="project" value="TreeGrafter"/>
</dbReference>
<dbReference type="GO" id="GO:0005886">
    <property type="term" value="C:plasma membrane"/>
    <property type="evidence" value="ECO:0007669"/>
    <property type="project" value="UniProtKB-SubCell"/>
</dbReference>
<dbReference type="Gene3D" id="1.20.1070.10">
    <property type="entry name" value="Rhodopsin 7-helix transmembrane proteins"/>
    <property type="match status" value="1"/>
</dbReference>
<evidence type="ECO:0000256" key="1">
    <source>
        <dbReference type="ARBA" id="ARBA00004651"/>
    </source>
</evidence>
<keyword evidence="4 9" id="KW-1133">Transmembrane helix</keyword>
<comment type="subcellular location">
    <subcellularLocation>
        <location evidence="1">Cell membrane</location>
        <topology evidence="1">Multi-pass membrane protein</topology>
    </subcellularLocation>
</comment>
<sequence>MAYNLTCFNAETDFTPEGVMMYRFRAYVTPLIVIFGTTGNILVLIVFTIMQMKSACRFNSYVIGITIAHIMELIFNAFLDDFLGRGLAWLSRCNIIVKLDIYSQFSCKFFLYIPEVSALISTNVLVLFSFDRILTVYHPIRFRGDRHLRIVHIGIISIYIIANILYLPTLINSDLVKNTKNYTVCQFVDPLKFSVQYNLYCRILPQQLSQHL</sequence>
<keyword evidence="7" id="KW-0675">Receptor</keyword>
<dbReference type="Pfam" id="PF00001">
    <property type="entry name" value="7tm_1"/>
    <property type="match status" value="1"/>
</dbReference>
<reference evidence="11" key="1">
    <citation type="submission" date="2022-06" db="EMBL/GenBank/DDBJ databases">
        <authorList>
            <person name="Berger JAMES D."/>
            <person name="Berger JAMES D."/>
        </authorList>
    </citation>
    <scope>NUCLEOTIDE SEQUENCE [LARGE SCALE GENOMIC DNA]</scope>
</reference>
<evidence type="ECO:0000313" key="12">
    <source>
        <dbReference type="WBParaSite" id="TREG1_90250.1"/>
    </source>
</evidence>
<evidence type="ECO:0000313" key="11">
    <source>
        <dbReference type="Proteomes" id="UP000050795"/>
    </source>
</evidence>
<protein>
    <recommendedName>
        <fullName evidence="10">G-protein coupled receptors family 1 profile domain-containing protein</fullName>
    </recommendedName>
</protein>
<proteinExistence type="predicted"/>
<evidence type="ECO:0000256" key="3">
    <source>
        <dbReference type="ARBA" id="ARBA00022692"/>
    </source>
</evidence>
<evidence type="ECO:0000259" key="10">
    <source>
        <dbReference type="PROSITE" id="PS50262"/>
    </source>
</evidence>
<feature type="transmembrane region" description="Helical" evidence="9">
    <location>
        <begin position="27"/>
        <end position="49"/>
    </location>
</feature>
<dbReference type="WBParaSite" id="TREG1_90250.1">
    <property type="protein sequence ID" value="TREG1_90250.1"/>
    <property type="gene ID" value="TREG1_90250"/>
</dbReference>
<keyword evidence="11" id="KW-1185">Reference proteome</keyword>
<name>A0AA85KB99_TRIRE</name>
<evidence type="ECO:0000256" key="4">
    <source>
        <dbReference type="ARBA" id="ARBA00022989"/>
    </source>
</evidence>
<dbReference type="AlphaFoldDB" id="A0AA85KB99"/>
<dbReference type="GO" id="GO:0043005">
    <property type="term" value="C:neuron projection"/>
    <property type="evidence" value="ECO:0007669"/>
    <property type="project" value="TreeGrafter"/>
</dbReference>
<organism evidence="11 12">
    <name type="scientific">Trichobilharzia regenti</name>
    <name type="common">Nasal bird schistosome</name>
    <dbReference type="NCBI Taxonomy" id="157069"/>
    <lineage>
        <taxon>Eukaryota</taxon>
        <taxon>Metazoa</taxon>
        <taxon>Spiralia</taxon>
        <taxon>Lophotrochozoa</taxon>
        <taxon>Platyhelminthes</taxon>
        <taxon>Trematoda</taxon>
        <taxon>Digenea</taxon>
        <taxon>Strigeidida</taxon>
        <taxon>Schistosomatoidea</taxon>
        <taxon>Schistosomatidae</taxon>
        <taxon>Trichobilharzia</taxon>
    </lineage>
</organism>
<evidence type="ECO:0000256" key="9">
    <source>
        <dbReference type="SAM" id="Phobius"/>
    </source>
</evidence>
<accession>A0AA85KB99</accession>
<evidence type="ECO:0000256" key="8">
    <source>
        <dbReference type="ARBA" id="ARBA00023224"/>
    </source>
</evidence>
<dbReference type="PANTHER" id="PTHR24229:SF40">
    <property type="entry name" value="ALLATOSTATIN C RECEPTOR 1-RELATED"/>
    <property type="match status" value="1"/>
</dbReference>
<feature type="transmembrane region" description="Helical" evidence="9">
    <location>
        <begin position="109"/>
        <end position="130"/>
    </location>
</feature>
<keyword evidence="5" id="KW-0297">G-protein coupled receptor</keyword>
<evidence type="ECO:0000256" key="6">
    <source>
        <dbReference type="ARBA" id="ARBA00023136"/>
    </source>
</evidence>
<evidence type="ECO:0000256" key="7">
    <source>
        <dbReference type="ARBA" id="ARBA00023170"/>
    </source>
</evidence>
<keyword evidence="3 9" id="KW-0812">Transmembrane</keyword>
<feature type="transmembrane region" description="Helical" evidence="9">
    <location>
        <begin position="61"/>
        <end position="79"/>
    </location>
</feature>
<evidence type="ECO:0000256" key="5">
    <source>
        <dbReference type="ARBA" id="ARBA00023040"/>
    </source>
</evidence>
<reference evidence="12" key="2">
    <citation type="submission" date="2023-11" db="UniProtKB">
        <authorList>
            <consortium name="WormBaseParasite"/>
        </authorList>
    </citation>
    <scope>IDENTIFICATION</scope>
</reference>
<feature type="transmembrane region" description="Helical" evidence="9">
    <location>
        <begin position="150"/>
        <end position="171"/>
    </location>
</feature>
<keyword evidence="2" id="KW-1003">Cell membrane</keyword>
<dbReference type="Proteomes" id="UP000050795">
    <property type="component" value="Unassembled WGS sequence"/>
</dbReference>
<dbReference type="PRINTS" id="PR00237">
    <property type="entry name" value="GPCRRHODOPSN"/>
</dbReference>
<keyword evidence="8" id="KW-0807">Transducer</keyword>
<dbReference type="InterPro" id="IPR017452">
    <property type="entry name" value="GPCR_Rhodpsn_7TM"/>
</dbReference>
<dbReference type="GO" id="GO:0004930">
    <property type="term" value="F:G protein-coupled receptor activity"/>
    <property type="evidence" value="ECO:0007669"/>
    <property type="project" value="UniProtKB-KW"/>
</dbReference>